<feature type="region of interest" description="Disordered" evidence="1">
    <location>
        <begin position="52"/>
        <end position="74"/>
    </location>
</feature>
<dbReference type="Proteomes" id="UP001345219">
    <property type="component" value="Chromosome 2"/>
</dbReference>
<proteinExistence type="predicted"/>
<evidence type="ECO:0000313" key="3">
    <source>
        <dbReference type="Proteomes" id="UP001345219"/>
    </source>
</evidence>
<dbReference type="PANTHER" id="PTHR34198">
    <property type="entry name" value="OS01G0175100 PROTEIN"/>
    <property type="match status" value="1"/>
</dbReference>
<organism evidence="2 3">
    <name type="scientific">Trapa incisa</name>
    <dbReference type="NCBI Taxonomy" id="236973"/>
    <lineage>
        <taxon>Eukaryota</taxon>
        <taxon>Viridiplantae</taxon>
        <taxon>Streptophyta</taxon>
        <taxon>Embryophyta</taxon>
        <taxon>Tracheophyta</taxon>
        <taxon>Spermatophyta</taxon>
        <taxon>Magnoliopsida</taxon>
        <taxon>eudicotyledons</taxon>
        <taxon>Gunneridae</taxon>
        <taxon>Pentapetalae</taxon>
        <taxon>rosids</taxon>
        <taxon>malvids</taxon>
        <taxon>Myrtales</taxon>
        <taxon>Lythraceae</taxon>
        <taxon>Trapa</taxon>
    </lineage>
</organism>
<comment type="caution">
    <text evidence="2">The sequence shown here is derived from an EMBL/GenBank/DDBJ whole genome shotgun (WGS) entry which is preliminary data.</text>
</comment>
<accession>A0AAN7JWP4</accession>
<gene>
    <name evidence="2" type="ORF">SAY87_002391</name>
</gene>
<protein>
    <submittedName>
        <fullName evidence="2">Uncharacterized protein</fullName>
    </submittedName>
</protein>
<dbReference type="AlphaFoldDB" id="A0AAN7JWP4"/>
<dbReference type="PANTHER" id="PTHR34198:SF1">
    <property type="entry name" value="OS01G0104300 PROTEIN"/>
    <property type="match status" value="1"/>
</dbReference>
<dbReference type="EMBL" id="JAXIOK010000015">
    <property type="protein sequence ID" value="KAK4754287.1"/>
    <property type="molecule type" value="Genomic_DNA"/>
</dbReference>
<name>A0AAN7JWP4_9MYRT</name>
<evidence type="ECO:0000256" key="1">
    <source>
        <dbReference type="SAM" id="MobiDB-lite"/>
    </source>
</evidence>
<reference evidence="2 3" key="1">
    <citation type="journal article" date="2023" name="Hortic Res">
        <title>Pangenome of water caltrop reveals structural variations and asymmetric subgenome divergence after allopolyploidization.</title>
        <authorList>
            <person name="Zhang X."/>
            <person name="Chen Y."/>
            <person name="Wang L."/>
            <person name="Yuan Y."/>
            <person name="Fang M."/>
            <person name="Shi L."/>
            <person name="Lu R."/>
            <person name="Comes H.P."/>
            <person name="Ma Y."/>
            <person name="Chen Y."/>
            <person name="Huang G."/>
            <person name="Zhou Y."/>
            <person name="Zheng Z."/>
            <person name="Qiu Y."/>
        </authorList>
    </citation>
    <scope>NUCLEOTIDE SEQUENCE [LARGE SCALE GENOMIC DNA]</scope>
    <source>
        <tissue evidence="2">Roots</tissue>
    </source>
</reference>
<sequence length="117" mass="12888">MASSLTSLIPALAVKASSQKQPDKDRRKPPASVSRWWAPLFGWSAEPSYLSDGSADVQTEGFRPDPAGSRFPRGCFTEDKAKQLRRMTAEGKTFHDIMYHSAIASRLASEMPDQSSN</sequence>
<evidence type="ECO:0000313" key="2">
    <source>
        <dbReference type="EMBL" id="KAK4754287.1"/>
    </source>
</evidence>
<feature type="region of interest" description="Disordered" evidence="1">
    <location>
        <begin position="1"/>
        <end position="32"/>
    </location>
</feature>
<keyword evidence="3" id="KW-1185">Reference proteome</keyword>